<reference evidence="2 3" key="1">
    <citation type="submission" date="2018-12" db="EMBL/GenBank/DDBJ databases">
        <title>Complete genome sequencing of Tabrizicola sp. K13M18.</title>
        <authorList>
            <person name="Bae J.-W."/>
        </authorList>
    </citation>
    <scope>NUCLEOTIDE SEQUENCE [LARGE SCALE GENOMIC DNA]</scope>
    <source>
        <strain evidence="2 3">K13M18</strain>
    </source>
</reference>
<protein>
    <submittedName>
        <fullName evidence="2">DUF192 domain-containing protein</fullName>
    </submittedName>
</protein>
<dbReference type="EMBL" id="CP034328">
    <property type="protein sequence ID" value="AZL60637.1"/>
    <property type="molecule type" value="Genomic_DNA"/>
</dbReference>
<organism evidence="2 3">
    <name type="scientific">Tabrizicola piscis</name>
    <dbReference type="NCBI Taxonomy" id="2494374"/>
    <lineage>
        <taxon>Bacteria</taxon>
        <taxon>Pseudomonadati</taxon>
        <taxon>Pseudomonadota</taxon>
        <taxon>Alphaproteobacteria</taxon>
        <taxon>Rhodobacterales</taxon>
        <taxon>Paracoccaceae</taxon>
        <taxon>Tabrizicola</taxon>
    </lineage>
</organism>
<feature type="chain" id="PRO_5019068797" evidence="1">
    <location>
        <begin position="20"/>
        <end position="157"/>
    </location>
</feature>
<dbReference type="Pfam" id="PF02643">
    <property type="entry name" value="DUF192"/>
    <property type="match status" value="1"/>
</dbReference>
<dbReference type="AlphaFoldDB" id="A0A3S8UAH8"/>
<dbReference type="RefSeq" id="WP_125326840.1">
    <property type="nucleotide sequence ID" value="NZ_CP034328.1"/>
</dbReference>
<dbReference type="Proteomes" id="UP000282002">
    <property type="component" value="Chromosome"/>
</dbReference>
<keyword evidence="1" id="KW-0732">Signal</keyword>
<dbReference type="InterPro" id="IPR038695">
    <property type="entry name" value="Saro_0823-like_sf"/>
</dbReference>
<evidence type="ECO:0000313" key="2">
    <source>
        <dbReference type="EMBL" id="AZL60637.1"/>
    </source>
</evidence>
<evidence type="ECO:0000313" key="3">
    <source>
        <dbReference type="Proteomes" id="UP000282002"/>
    </source>
</evidence>
<dbReference type="Gene3D" id="2.60.120.1140">
    <property type="entry name" value="Protein of unknown function DUF192"/>
    <property type="match status" value="1"/>
</dbReference>
<dbReference type="PANTHER" id="PTHR37953">
    <property type="entry name" value="UPF0127 PROTEIN MJ1496"/>
    <property type="match status" value="1"/>
</dbReference>
<keyword evidence="3" id="KW-1185">Reference proteome</keyword>
<feature type="signal peptide" evidence="1">
    <location>
        <begin position="1"/>
        <end position="19"/>
    </location>
</feature>
<dbReference type="KEGG" id="taw:EI545_18505"/>
<dbReference type="PANTHER" id="PTHR37953:SF1">
    <property type="entry name" value="UPF0127 PROTEIN MJ1496"/>
    <property type="match status" value="1"/>
</dbReference>
<name>A0A3S8UAH8_9RHOB</name>
<sequence length="157" mass="16947">MRTLWLAAFLAMSPMAALAQAACAPDRVDLRWADGRESFAVELADSPEERARGLMFRPQLDPGSGMLFVYESPRRAQFWMKNTLIPLDMIFADGTGRVTQVHSDAVPGDLTPIDGGPGVVFVLEINGGLAERLGIAPGADLRHPAVPSDSAVWPCED</sequence>
<dbReference type="InterPro" id="IPR003795">
    <property type="entry name" value="DUF192"/>
</dbReference>
<proteinExistence type="predicted"/>
<evidence type="ECO:0000256" key="1">
    <source>
        <dbReference type="SAM" id="SignalP"/>
    </source>
</evidence>
<dbReference type="OrthoDB" id="9808290at2"/>
<gene>
    <name evidence="2" type="ORF">EI545_18505</name>
</gene>
<accession>A0A3S8UAH8</accession>